<evidence type="ECO:0000313" key="2">
    <source>
        <dbReference type="Proteomes" id="UP001283361"/>
    </source>
</evidence>
<sequence>MANQQGPFVHYLSTCAWAVERGQSLEQSCASICAALTEGYGKQLLHGIGLGIPEHNREKKIAYVTERQLDASLENGEVAPE</sequence>
<keyword evidence="2" id="KW-1185">Reference proteome</keyword>
<protein>
    <submittedName>
        <fullName evidence="1">Uncharacterized protein</fullName>
    </submittedName>
</protein>
<gene>
    <name evidence="1" type="ORF">RRG08_008847</name>
</gene>
<dbReference type="EMBL" id="JAWDGP010002405">
    <property type="protein sequence ID" value="KAK3783510.1"/>
    <property type="molecule type" value="Genomic_DNA"/>
</dbReference>
<organism evidence="1 2">
    <name type="scientific">Elysia crispata</name>
    <name type="common">lettuce slug</name>
    <dbReference type="NCBI Taxonomy" id="231223"/>
    <lineage>
        <taxon>Eukaryota</taxon>
        <taxon>Metazoa</taxon>
        <taxon>Spiralia</taxon>
        <taxon>Lophotrochozoa</taxon>
        <taxon>Mollusca</taxon>
        <taxon>Gastropoda</taxon>
        <taxon>Heterobranchia</taxon>
        <taxon>Euthyneura</taxon>
        <taxon>Panpulmonata</taxon>
        <taxon>Sacoglossa</taxon>
        <taxon>Placobranchoidea</taxon>
        <taxon>Plakobranchidae</taxon>
        <taxon>Elysia</taxon>
    </lineage>
</organism>
<name>A0AAE1DV56_9GAST</name>
<dbReference type="AlphaFoldDB" id="A0AAE1DV56"/>
<proteinExistence type="predicted"/>
<reference evidence="1" key="1">
    <citation type="journal article" date="2023" name="G3 (Bethesda)">
        <title>A reference genome for the long-term kleptoplast-retaining sea slug Elysia crispata morphotype clarki.</title>
        <authorList>
            <person name="Eastman K.E."/>
            <person name="Pendleton A.L."/>
            <person name="Shaikh M.A."/>
            <person name="Suttiyut T."/>
            <person name="Ogas R."/>
            <person name="Tomko P."/>
            <person name="Gavelis G."/>
            <person name="Widhalm J.R."/>
            <person name="Wisecaver J.H."/>
        </authorList>
    </citation>
    <scope>NUCLEOTIDE SEQUENCE</scope>
    <source>
        <strain evidence="1">ECLA1</strain>
    </source>
</reference>
<accession>A0AAE1DV56</accession>
<evidence type="ECO:0000313" key="1">
    <source>
        <dbReference type="EMBL" id="KAK3783510.1"/>
    </source>
</evidence>
<dbReference type="Proteomes" id="UP001283361">
    <property type="component" value="Unassembled WGS sequence"/>
</dbReference>
<comment type="caution">
    <text evidence="1">The sequence shown here is derived from an EMBL/GenBank/DDBJ whole genome shotgun (WGS) entry which is preliminary data.</text>
</comment>